<keyword evidence="3" id="KW-0282">Flagellum</keyword>
<dbReference type="RefSeq" id="WP_377943343.1">
    <property type="nucleotide sequence ID" value="NZ_JBHUCX010000028.1"/>
</dbReference>
<keyword evidence="2" id="KW-0175">Coiled coil</keyword>
<keyword evidence="3" id="KW-0969">Cilium</keyword>
<accession>A0ABW4JK55</accession>
<gene>
    <name evidence="3" type="primary">flgN</name>
    <name evidence="3" type="ORF">ACFSB2_12290</name>
</gene>
<dbReference type="Pfam" id="PF05130">
    <property type="entry name" value="FlgN"/>
    <property type="match status" value="1"/>
</dbReference>
<comment type="caution">
    <text evidence="3">The sequence shown here is derived from an EMBL/GenBank/DDBJ whole genome shotgun (WGS) entry which is preliminary data.</text>
</comment>
<keyword evidence="3" id="KW-0966">Cell projection</keyword>
<evidence type="ECO:0000256" key="1">
    <source>
        <dbReference type="ARBA" id="ARBA00022795"/>
    </source>
</evidence>
<evidence type="ECO:0000313" key="3">
    <source>
        <dbReference type="EMBL" id="MFD1675472.1"/>
    </source>
</evidence>
<name>A0ABW4JK55_9BACL</name>
<dbReference type="InterPro" id="IPR036679">
    <property type="entry name" value="FlgN-like_sf"/>
</dbReference>
<sequence length="161" mass="17953">MKDAQRLLDVLKETLRHQEQVCQCMQEHKRLLIEGKDMAVPSMLEAIEQHSSAVIQLEHTRQEIVGKIALDAGVEAQTLTADTLLRLPALLSVREELQKITAQLRGVLQDIVQLRDEIQALAQHAKAYSEMFLAALQQSISKSNSYGVLPALGSRFISVLT</sequence>
<dbReference type="InterPro" id="IPR007809">
    <property type="entry name" value="FlgN-like"/>
</dbReference>
<keyword evidence="4" id="KW-1185">Reference proteome</keyword>
<dbReference type="Gene3D" id="1.20.58.300">
    <property type="entry name" value="FlgN-like"/>
    <property type="match status" value="1"/>
</dbReference>
<evidence type="ECO:0000256" key="2">
    <source>
        <dbReference type="SAM" id="Coils"/>
    </source>
</evidence>
<reference evidence="4" key="1">
    <citation type="journal article" date="2019" name="Int. J. Syst. Evol. Microbiol.">
        <title>The Global Catalogue of Microorganisms (GCM) 10K type strain sequencing project: providing services to taxonomists for standard genome sequencing and annotation.</title>
        <authorList>
            <consortium name="The Broad Institute Genomics Platform"/>
            <consortium name="The Broad Institute Genome Sequencing Center for Infectious Disease"/>
            <person name="Wu L."/>
            <person name="Ma J."/>
        </authorList>
    </citation>
    <scope>NUCLEOTIDE SEQUENCE [LARGE SCALE GENOMIC DNA]</scope>
    <source>
        <strain evidence="4">CGMCC 1.12286</strain>
    </source>
</reference>
<proteinExistence type="predicted"/>
<organism evidence="3 4">
    <name type="scientific">Alicyclobacillus fodiniaquatilis</name>
    <dbReference type="NCBI Taxonomy" id="1661150"/>
    <lineage>
        <taxon>Bacteria</taxon>
        <taxon>Bacillati</taxon>
        <taxon>Bacillota</taxon>
        <taxon>Bacilli</taxon>
        <taxon>Bacillales</taxon>
        <taxon>Alicyclobacillaceae</taxon>
        <taxon>Alicyclobacillus</taxon>
    </lineage>
</organism>
<dbReference type="SUPFAM" id="SSF140566">
    <property type="entry name" value="FlgN-like"/>
    <property type="match status" value="1"/>
</dbReference>
<feature type="coiled-coil region" evidence="2">
    <location>
        <begin position="97"/>
        <end position="131"/>
    </location>
</feature>
<evidence type="ECO:0000313" key="4">
    <source>
        <dbReference type="Proteomes" id="UP001597079"/>
    </source>
</evidence>
<dbReference type="EMBL" id="JBHUCX010000028">
    <property type="protein sequence ID" value="MFD1675472.1"/>
    <property type="molecule type" value="Genomic_DNA"/>
</dbReference>
<keyword evidence="1" id="KW-1005">Bacterial flagellum biogenesis</keyword>
<dbReference type="Proteomes" id="UP001597079">
    <property type="component" value="Unassembled WGS sequence"/>
</dbReference>
<protein>
    <submittedName>
        <fullName evidence="3">Flagellar export chaperone FlgN</fullName>
    </submittedName>
</protein>